<accession>A0A0N4XHN7</accession>
<name>A0A0N4XHN7_NIPBR</name>
<evidence type="ECO:0000313" key="2">
    <source>
        <dbReference type="Proteomes" id="UP000271162"/>
    </source>
</evidence>
<keyword evidence="2" id="KW-1185">Reference proteome</keyword>
<evidence type="ECO:0000313" key="1">
    <source>
        <dbReference type="EMBL" id="VDL65629.1"/>
    </source>
</evidence>
<reference evidence="1 2" key="2">
    <citation type="submission" date="2018-11" db="EMBL/GenBank/DDBJ databases">
        <authorList>
            <consortium name="Pathogen Informatics"/>
        </authorList>
    </citation>
    <scope>NUCLEOTIDE SEQUENCE [LARGE SCALE GENOMIC DNA]</scope>
</reference>
<dbReference type="AlphaFoldDB" id="A0A0N4XHN7"/>
<evidence type="ECO:0000313" key="3">
    <source>
        <dbReference type="WBParaSite" id="NBR_0000203901-mRNA-1"/>
    </source>
</evidence>
<organism evidence="3">
    <name type="scientific">Nippostrongylus brasiliensis</name>
    <name type="common">Rat hookworm</name>
    <dbReference type="NCBI Taxonomy" id="27835"/>
    <lineage>
        <taxon>Eukaryota</taxon>
        <taxon>Metazoa</taxon>
        <taxon>Ecdysozoa</taxon>
        <taxon>Nematoda</taxon>
        <taxon>Chromadorea</taxon>
        <taxon>Rhabditida</taxon>
        <taxon>Rhabditina</taxon>
        <taxon>Rhabditomorpha</taxon>
        <taxon>Strongyloidea</taxon>
        <taxon>Heligmosomidae</taxon>
        <taxon>Nippostrongylus</taxon>
    </lineage>
</organism>
<gene>
    <name evidence="1" type="ORF">NBR_LOCUS2040</name>
</gene>
<proteinExistence type="predicted"/>
<sequence length="66" mass="7413">MVFRTLSPTSSTFSRATRIRVAQSVKFDTLVSKVSTMNGATLQQNSNRESVFTSFWQAQPNGKQKK</sequence>
<dbReference type="Proteomes" id="UP000271162">
    <property type="component" value="Unassembled WGS sequence"/>
</dbReference>
<reference evidence="3" key="1">
    <citation type="submission" date="2017-02" db="UniProtKB">
        <authorList>
            <consortium name="WormBaseParasite"/>
        </authorList>
    </citation>
    <scope>IDENTIFICATION</scope>
</reference>
<protein>
    <submittedName>
        <fullName evidence="1 3">Uncharacterized protein</fullName>
    </submittedName>
</protein>
<dbReference type="WBParaSite" id="NBR_0000203901-mRNA-1">
    <property type="protein sequence ID" value="NBR_0000203901-mRNA-1"/>
    <property type="gene ID" value="NBR_0000203901"/>
</dbReference>
<dbReference type="EMBL" id="UYSL01002028">
    <property type="protein sequence ID" value="VDL65629.1"/>
    <property type="molecule type" value="Genomic_DNA"/>
</dbReference>